<dbReference type="RefSeq" id="WP_118698776.1">
    <property type="nucleotide sequence ID" value="NZ_JBBMEI010000007.1"/>
</dbReference>
<evidence type="ECO:0000313" key="2">
    <source>
        <dbReference type="Proteomes" id="UP001446032"/>
    </source>
</evidence>
<sequence>MDTPTIAQYYRETDPAKRKELLEQAIAEEGATEENQARREIWDARYSMKSDLGGQADGYLKFWMTIEFNRTSGNRWFTSKGARKGLQKELDQVHFHELAAKSELHRELIYRECEHLVKLYMDLCQTDKSYNTILCGLVTMKRDDVKSKLQRDIYETAVKVPRELDMEQELALLTRAARKVYEDYFPGEGGLPE</sequence>
<organism evidence="1 2">
    <name type="scientific">Blautia intestinihominis</name>
    <dbReference type="NCBI Taxonomy" id="3133152"/>
    <lineage>
        <taxon>Bacteria</taxon>
        <taxon>Bacillati</taxon>
        <taxon>Bacillota</taxon>
        <taxon>Clostridia</taxon>
        <taxon>Lachnospirales</taxon>
        <taxon>Lachnospiraceae</taxon>
        <taxon>Blautia</taxon>
    </lineage>
</organism>
<keyword evidence="2" id="KW-1185">Reference proteome</keyword>
<dbReference type="Proteomes" id="UP001446032">
    <property type="component" value="Unassembled WGS sequence"/>
</dbReference>
<evidence type="ECO:0000313" key="1">
    <source>
        <dbReference type="EMBL" id="MEQ2357462.1"/>
    </source>
</evidence>
<dbReference type="InterPro" id="IPR046683">
    <property type="entry name" value="DUF6553"/>
</dbReference>
<name>A0ABV1AJR9_9FIRM</name>
<protein>
    <submittedName>
        <fullName evidence="1">DUF6553 family protein</fullName>
    </submittedName>
</protein>
<reference evidence="1 2" key="1">
    <citation type="submission" date="2024-03" db="EMBL/GenBank/DDBJ databases">
        <title>Human intestinal bacterial collection.</title>
        <authorList>
            <person name="Pauvert C."/>
            <person name="Hitch T.C.A."/>
            <person name="Clavel T."/>
        </authorList>
    </citation>
    <scope>NUCLEOTIDE SEQUENCE [LARGE SCALE GENOMIC DNA]</scope>
    <source>
        <strain evidence="1 2">CLA-AA-H95</strain>
    </source>
</reference>
<proteinExistence type="predicted"/>
<dbReference type="Pfam" id="PF20190">
    <property type="entry name" value="DUF6553"/>
    <property type="match status" value="1"/>
</dbReference>
<dbReference type="EMBL" id="JBBMEI010000007">
    <property type="protein sequence ID" value="MEQ2357462.1"/>
    <property type="molecule type" value="Genomic_DNA"/>
</dbReference>
<accession>A0ABV1AJR9</accession>
<gene>
    <name evidence="1" type="ORF">WMO75_03725</name>
</gene>
<comment type="caution">
    <text evidence="1">The sequence shown here is derived from an EMBL/GenBank/DDBJ whole genome shotgun (WGS) entry which is preliminary data.</text>
</comment>